<proteinExistence type="predicted"/>
<dbReference type="InterPro" id="IPR036390">
    <property type="entry name" value="WH_DNA-bd_sf"/>
</dbReference>
<dbReference type="OrthoDB" id="7657434at2"/>
<name>A0A1I3USG4_9RHOB</name>
<gene>
    <name evidence="1" type="ORF">SAMN04488095_3847</name>
</gene>
<sequence length="227" mass="25433">MIRRDARPVTGVHAPAFKYDLLTALGTYACTGDKHRTRLVIRFITLVTARYDWRADTLTTGQREIARMWSVDERTVKREMARLREMGWLVMKRPAARGRVACYGLGLQTLLADTRDVWALVGPDFEARMAGPDLIATSDKVIAFPRVVSEGASPWDDLCARWHGVDPATHLAWIAPLSFDGFDDGVLSLRAPTGFHASFVRTHHLGDLMAHGRRVMPGLTEVRISPR</sequence>
<dbReference type="AlphaFoldDB" id="A0A1I3USG4"/>
<dbReference type="STRING" id="390807.SAMN04488095_3847"/>
<accession>A0A1I3USG4</accession>
<organism evidence="1 2">
    <name type="scientific">Jannaschia pohangensis</name>
    <dbReference type="NCBI Taxonomy" id="390807"/>
    <lineage>
        <taxon>Bacteria</taxon>
        <taxon>Pseudomonadati</taxon>
        <taxon>Pseudomonadota</taxon>
        <taxon>Alphaproteobacteria</taxon>
        <taxon>Rhodobacterales</taxon>
        <taxon>Roseobacteraceae</taxon>
        <taxon>Jannaschia</taxon>
    </lineage>
</organism>
<evidence type="ECO:0000313" key="2">
    <source>
        <dbReference type="Proteomes" id="UP000199110"/>
    </source>
</evidence>
<protein>
    <recommendedName>
        <fullName evidence="3">DnaA N-terminal domain-containing protein</fullName>
    </recommendedName>
</protein>
<dbReference type="EMBL" id="FORA01000009">
    <property type="protein sequence ID" value="SFJ85875.1"/>
    <property type="molecule type" value="Genomic_DNA"/>
</dbReference>
<reference evidence="1 2" key="1">
    <citation type="submission" date="2016-10" db="EMBL/GenBank/DDBJ databases">
        <authorList>
            <person name="de Groot N.N."/>
        </authorList>
    </citation>
    <scope>NUCLEOTIDE SEQUENCE [LARGE SCALE GENOMIC DNA]</scope>
    <source>
        <strain evidence="1 2">DSM 19073</strain>
    </source>
</reference>
<evidence type="ECO:0008006" key="3">
    <source>
        <dbReference type="Google" id="ProtNLM"/>
    </source>
</evidence>
<evidence type="ECO:0000313" key="1">
    <source>
        <dbReference type="EMBL" id="SFJ85875.1"/>
    </source>
</evidence>
<keyword evidence="2" id="KW-1185">Reference proteome</keyword>
<dbReference type="RefSeq" id="WP_092785005.1">
    <property type="nucleotide sequence ID" value="NZ_FORA01000009.1"/>
</dbReference>
<dbReference type="Proteomes" id="UP000199110">
    <property type="component" value="Unassembled WGS sequence"/>
</dbReference>
<dbReference type="SUPFAM" id="SSF46785">
    <property type="entry name" value="Winged helix' DNA-binding domain"/>
    <property type="match status" value="1"/>
</dbReference>